<proteinExistence type="predicted"/>
<reference evidence="2 3" key="1">
    <citation type="submission" date="2017-11" db="EMBL/GenBank/DDBJ databases">
        <title>De novo assembly and phasing of dikaryotic genomes from two isolates of Puccinia coronata f. sp. avenae, the causal agent of oat crown rust.</title>
        <authorList>
            <person name="Miller M.E."/>
            <person name="Zhang Y."/>
            <person name="Omidvar V."/>
            <person name="Sperschneider J."/>
            <person name="Schwessinger B."/>
            <person name="Raley C."/>
            <person name="Palmer J.M."/>
            <person name="Garnica D."/>
            <person name="Upadhyaya N."/>
            <person name="Rathjen J."/>
            <person name="Taylor J.M."/>
            <person name="Park R.F."/>
            <person name="Dodds P.N."/>
            <person name="Hirsch C.D."/>
            <person name="Kianian S.F."/>
            <person name="Figueroa M."/>
        </authorList>
    </citation>
    <scope>NUCLEOTIDE SEQUENCE [LARGE SCALE GENOMIC DNA]</scope>
    <source>
        <strain evidence="2">12SD80</strain>
    </source>
</reference>
<gene>
    <name evidence="2" type="ORF">PCASD_26793</name>
</gene>
<evidence type="ECO:0000313" key="3">
    <source>
        <dbReference type="Proteomes" id="UP000235392"/>
    </source>
</evidence>
<organism evidence="2 3">
    <name type="scientific">Puccinia coronata f. sp. avenae</name>
    <dbReference type="NCBI Taxonomy" id="200324"/>
    <lineage>
        <taxon>Eukaryota</taxon>
        <taxon>Fungi</taxon>
        <taxon>Dikarya</taxon>
        <taxon>Basidiomycota</taxon>
        <taxon>Pucciniomycotina</taxon>
        <taxon>Pucciniomycetes</taxon>
        <taxon>Pucciniales</taxon>
        <taxon>Pucciniaceae</taxon>
        <taxon>Puccinia</taxon>
    </lineage>
</organism>
<dbReference type="EMBL" id="PGCI01000517">
    <property type="protein sequence ID" value="PLW25693.1"/>
    <property type="molecule type" value="Genomic_DNA"/>
</dbReference>
<name>A0A2N5TJM6_9BASI</name>
<dbReference type="Proteomes" id="UP000235392">
    <property type="component" value="Unassembled WGS sequence"/>
</dbReference>
<accession>A0A2N5TJM6</accession>
<sequence length="365" mass="41558">MQPVVLDHPMETLNRLMSTDGTFTSVDINRFNNGTVVQTKHVRFLKKPDITSSYNLEDLISAENLEDQPTRQTIQPLEVVPKSNSNRSKSTDCGEKNLQVNQDNSDSDSSKKIQNVENQLVPHSESAPPVAPRALRDRSTIKPPVQYGFCHYHKPNTFKSAIRCNNSKYWRGAIEKEINSIENHNIWEDYSNEPPNPLNTTWVLWIKDNTHGDPLKFKACLQRSATYPSTKAKLNLLVNSFHKGTWLKKLLAEIWNVQINSANHLIDDLDLNKRLMMLDDDFKTKFANNHLIDNKGLNNKVKKFGSNPKNQHIDLKKKGILQDAKHNSIKITLIRTHEMIADALTKAALKSSVNILINHIDPTFG</sequence>
<evidence type="ECO:0000313" key="2">
    <source>
        <dbReference type="EMBL" id="PLW25693.1"/>
    </source>
</evidence>
<evidence type="ECO:0000256" key="1">
    <source>
        <dbReference type="SAM" id="MobiDB-lite"/>
    </source>
</evidence>
<comment type="caution">
    <text evidence="2">The sequence shown here is derived from an EMBL/GenBank/DDBJ whole genome shotgun (WGS) entry which is preliminary data.</text>
</comment>
<protein>
    <submittedName>
        <fullName evidence="2">Uncharacterized protein</fullName>
    </submittedName>
</protein>
<feature type="region of interest" description="Disordered" evidence="1">
    <location>
        <begin position="67"/>
        <end position="111"/>
    </location>
</feature>
<dbReference type="AlphaFoldDB" id="A0A2N5TJM6"/>